<reference evidence="3" key="1">
    <citation type="submission" date="2023-06" db="EMBL/GenBank/DDBJ databases">
        <title>Genome-scale phylogeny and comparative genomics of the fungal order Sordariales.</title>
        <authorList>
            <consortium name="Lawrence Berkeley National Laboratory"/>
            <person name="Hensen N."/>
            <person name="Bonometti L."/>
            <person name="Westerberg I."/>
            <person name="Brannstrom I.O."/>
            <person name="Guillou S."/>
            <person name="Cros-Aarteil S."/>
            <person name="Calhoun S."/>
            <person name="Haridas S."/>
            <person name="Kuo A."/>
            <person name="Mondo S."/>
            <person name="Pangilinan J."/>
            <person name="Riley R."/>
            <person name="Labutti K."/>
            <person name="Andreopoulos B."/>
            <person name="Lipzen A."/>
            <person name="Chen C."/>
            <person name="Yanf M."/>
            <person name="Daum C."/>
            <person name="Ng V."/>
            <person name="Clum A."/>
            <person name="Steindorff A."/>
            <person name="Ohm R."/>
            <person name="Martin F."/>
            <person name="Silar P."/>
            <person name="Natvig D."/>
            <person name="Lalanne C."/>
            <person name="Gautier V."/>
            <person name="Ament-Velasquez S.L."/>
            <person name="Kruys A."/>
            <person name="Hutchinson M.I."/>
            <person name="Powell A.J."/>
            <person name="Barry K."/>
            <person name="Miller A.N."/>
            <person name="Grigoriev I.V."/>
            <person name="Debuchy R."/>
            <person name="Gladieux P."/>
            <person name="Thoren M.H."/>
            <person name="Johannesson H."/>
        </authorList>
    </citation>
    <scope>NUCLEOTIDE SEQUENCE</scope>
    <source>
        <strain evidence="3">CBS 540.89</strain>
    </source>
</reference>
<evidence type="ECO:0000313" key="3">
    <source>
        <dbReference type="EMBL" id="KAK0739269.1"/>
    </source>
</evidence>
<feature type="region of interest" description="Disordered" evidence="1">
    <location>
        <begin position="77"/>
        <end position="99"/>
    </location>
</feature>
<evidence type="ECO:0000256" key="2">
    <source>
        <dbReference type="SAM" id="SignalP"/>
    </source>
</evidence>
<organism evidence="3 4">
    <name type="scientific">Apiosordaria backusii</name>
    <dbReference type="NCBI Taxonomy" id="314023"/>
    <lineage>
        <taxon>Eukaryota</taxon>
        <taxon>Fungi</taxon>
        <taxon>Dikarya</taxon>
        <taxon>Ascomycota</taxon>
        <taxon>Pezizomycotina</taxon>
        <taxon>Sordariomycetes</taxon>
        <taxon>Sordariomycetidae</taxon>
        <taxon>Sordariales</taxon>
        <taxon>Lasiosphaeriaceae</taxon>
        <taxon>Apiosordaria</taxon>
    </lineage>
</organism>
<feature type="region of interest" description="Disordered" evidence="1">
    <location>
        <begin position="44"/>
        <end position="63"/>
    </location>
</feature>
<feature type="chain" id="PRO_5041465455" description="Secreted protein" evidence="2">
    <location>
        <begin position="23"/>
        <end position="99"/>
    </location>
</feature>
<sequence length="99" mass="11184">MFYLFLSISFLHCRCWFRAATSWRAELHRERTVVSSSTVLTAPTERRAASAGSRQALPGNDAPSFATWRGFFKLGRGRRRKASPTKQPCVRLAPPQCPD</sequence>
<feature type="signal peptide" evidence="2">
    <location>
        <begin position="1"/>
        <end position="22"/>
    </location>
</feature>
<evidence type="ECO:0008006" key="5">
    <source>
        <dbReference type="Google" id="ProtNLM"/>
    </source>
</evidence>
<keyword evidence="4" id="KW-1185">Reference proteome</keyword>
<comment type="caution">
    <text evidence="3">The sequence shown here is derived from an EMBL/GenBank/DDBJ whole genome shotgun (WGS) entry which is preliminary data.</text>
</comment>
<dbReference type="AlphaFoldDB" id="A0AA40BRW9"/>
<accession>A0AA40BRW9</accession>
<dbReference type="EMBL" id="JAUKTV010000004">
    <property type="protein sequence ID" value="KAK0739269.1"/>
    <property type="molecule type" value="Genomic_DNA"/>
</dbReference>
<protein>
    <recommendedName>
        <fullName evidence="5">Secreted protein</fullName>
    </recommendedName>
</protein>
<name>A0AA40BRW9_9PEZI</name>
<proteinExistence type="predicted"/>
<keyword evidence="2" id="KW-0732">Signal</keyword>
<evidence type="ECO:0000256" key="1">
    <source>
        <dbReference type="SAM" id="MobiDB-lite"/>
    </source>
</evidence>
<gene>
    <name evidence="3" type="ORF">B0T21DRAFT_362291</name>
</gene>
<evidence type="ECO:0000313" key="4">
    <source>
        <dbReference type="Proteomes" id="UP001172159"/>
    </source>
</evidence>
<dbReference type="Proteomes" id="UP001172159">
    <property type="component" value="Unassembled WGS sequence"/>
</dbReference>